<proteinExistence type="predicted"/>
<dbReference type="AlphaFoldDB" id="A0AAE0XX65"/>
<sequence>MSEEETLVISEYSKTLQKVTEKFLWFKFFFRHLDPLVGHENFIRQNLAILASHVGRSAGVSLKVLDIPMWPGLMECQSLKSGQNGGWVLSQREDELEKLPP</sequence>
<keyword evidence="2" id="KW-1185">Reference proteome</keyword>
<organism evidence="1 2">
    <name type="scientific">Elysia crispata</name>
    <name type="common">lettuce slug</name>
    <dbReference type="NCBI Taxonomy" id="231223"/>
    <lineage>
        <taxon>Eukaryota</taxon>
        <taxon>Metazoa</taxon>
        <taxon>Spiralia</taxon>
        <taxon>Lophotrochozoa</taxon>
        <taxon>Mollusca</taxon>
        <taxon>Gastropoda</taxon>
        <taxon>Heterobranchia</taxon>
        <taxon>Euthyneura</taxon>
        <taxon>Panpulmonata</taxon>
        <taxon>Sacoglossa</taxon>
        <taxon>Placobranchoidea</taxon>
        <taxon>Plakobranchidae</taxon>
        <taxon>Elysia</taxon>
    </lineage>
</organism>
<protein>
    <submittedName>
        <fullName evidence="1">Uncharacterized protein</fullName>
    </submittedName>
</protein>
<dbReference type="Proteomes" id="UP001283361">
    <property type="component" value="Unassembled WGS sequence"/>
</dbReference>
<reference evidence="1" key="1">
    <citation type="journal article" date="2023" name="G3 (Bethesda)">
        <title>A reference genome for the long-term kleptoplast-retaining sea slug Elysia crispata morphotype clarki.</title>
        <authorList>
            <person name="Eastman K.E."/>
            <person name="Pendleton A.L."/>
            <person name="Shaikh M.A."/>
            <person name="Suttiyut T."/>
            <person name="Ogas R."/>
            <person name="Tomko P."/>
            <person name="Gavelis G."/>
            <person name="Widhalm J.R."/>
            <person name="Wisecaver J.H."/>
        </authorList>
    </citation>
    <scope>NUCLEOTIDE SEQUENCE</scope>
    <source>
        <strain evidence="1">ECLA1</strain>
    </source>
</reference>
<dbReference type="EMBL" id="JAWDGP010007419">
    <property type="protein sequence ID" value="KAK3719177.1"/>
    <property type="molecule type" value="Genomic_DNA"/>
</dbReference>
<comment type="caution">
    <text evidence="1">The sequence shown here is derived from an EMBL/GenBank/DDBJ whole genome shotgun (WGS) entry which is preliminary data.</text>
</comment>
<evidence type="ECO:0000313" key="1">
    <source>
        <dbReference type="EMBL" id="KAK3719177.1"/>
    </source>
</evidence>
<gene>
    <name evidence="1" type="ORF">RRG08_009692</name>
</gene>
<evidence type="ECO:0000313" key="2">
    <source>
        <dbReference type="Proteomes" id="UP001283361"/>
    </source>
</evidence>
<name>A0AAE0XX65_9GAST</name>
<accession>A0AAE0XX65</accession>